<feature type="domain" description="2Fe-2S ferredoxin-type" evidence="8">
    <location>
        <begin position="219"/>
        <end position="304"/>
    </location>
</feature>
<dbReference type="PANTHER" id="PTHR47354:SF1">
    <property type="entry name" value="CARNITINE MONOOXYGENASE REDUCTASE SUBUNIT"/>
    <property type="match status" value="1"/>
</dbReference>
<evidence type="ECO:0000256" key="1">
    <source>
        <dbReference type="ARBA" id="ARBA00001974"/>
    </source>
</evidence>
<dbReference type="GO" id="GO:0016491">
    <property type="term" value="F:oxidoreductase activity"/>
    <property type="evidence" value="ECO:0007669"/>
    <property type="project" value="UniProtKB-KW"/>
</dbReference>
<keyword evidence="5" id="KW-0560">Oxidoreductase</keyword>
<dbReference type="EMBL" id="BLAF01000010">
    <property type="protein sequence ID" value="GES19141.1"/>
    <property type="molecule type" value="Genomic_DNA"/>
</dbReference>
<dbReference type="CDD" id="cd06185">
    <property type="entry name" value="PDR_like"/>
    <property type="match status" value="1"/>
</dbReference>
<dbReference type="InterPro" id="IPR012675">
    <property type="entry name" value="Beta-grasp_dom_sf"/>
</dbReference>
<dbReference type="InterPro" id="IPR039261">
    <property type="entry name" value="FNR_nucleotide-bd"/>
</dbReference>
<dbReference type="InterPro" id="IPR001041">
    <property type="entry name" value="2Fe-2S_ferredoxin-type"/>
</dbReference>
<keyword evidence="6" id="KW-0408">Iron</keyword>
<dbReference type="Gene3D" id="3.40.50.80">
    <property type="entry name" value="Nucleotide-binding domain of ferredoxin-NADP reductase (FNR) module"/>
    <property type="match status" value="1"/>
</dbReference>
<protein>
    <submittedName>
        <fullName evidence="10">Ferredoxin</fullName>
    </submittedName>
</protein>
<name>A0A5M3XHK2_9ACTN</name>
<dbReference type="InterPro" id="IPR001433">
    <property type="entry name" value="OxRdtase_FAD/NAD-bd"/>
</dbReference>
<organism evidence="10 11">
    <name type="scientific">Acrocarpospora pleiomorpha</name>
    <dbReference type="NCBI Taxonomy" id="90975"/>
    <lineage>
        <taxon>Bacteria</taxon>
        <taxon>Bacillati</taxon>
        <taxon>Actinomycetota</taxon>
        <taxon>Actinomycetes</taxon>
        <taxon>Streptosporangiales</taxon>
        <taxon>Streptosporangiaceae</taxon>
        <taxon>Acrocarpospora</taxon>
    </lineage>
</organism>
<evidence type="ECO:0000259" key="8">
    <source>
        <dbReference type="PROSITE" id="PS51085"/>
    </source>
</evidence>
<sequence length="304" mass="32764">MEAAGVRSLILRRTSGAPVPDWAAGAHIDVLLPDGTTRQYSLCGEPGTTDHYRIGVLRERDGRGGSRWLHDEVTVGDVLRIRGPRNHFRLESAPGYLFVAGGIGITPILAMIREAEQAGADWRLRYAGRSLGSMAFVDELTPYDGRVSIQPEDERGRPDVDALLATVAPDELVYVCGPTGLIDAVRNAAERAGLTRRVRYELFSAPVAGTGDETAEQGFDVELLNSGLVLRIPPDRSVLDVVLAAGVNVISDCQDGICGSCETEVVAGEPDHRDHVLTPDEQQAGTCMMICVSRSLGPRLVLRL</sequence>
<feature type="domain" description="FAD-binding FR-type" evidence="9">
    <location>
        <begin position="1"/>
        <end position="91"/>
    </location>
</feature>
<evidence type="ECO:0000256" key="7">
    <source>
        <dbReference type="ARBA" id="ARBA00023014"/>
    </source>
</evidence>
<dbReference type="SUPFAM" id="SSF52343">
    <property type="entry name" value="Ferredoxin reductase-like, C-terminal NADP-linked domain"/>
    <property type="match status" value="1"/>
</dbReference>
<evidence type="ECO:0000313" key="11">
    <source>
        <dbReference type="Proteomes" id="UP000377595"/>
    </source>
</evidence>
<dbReference type="PROSITE" id="PS51384">
    <property type="entry name" value="FAD_FR"/>
    <property type="match status" value="1"/>
</dbReference>
<dbReference type="InterPro" id="IPR036010">
    <property type="entry name" value="2Fe-2S_ferredoxin-like_sf"/>
</dbReference>
<evidence type="ECO:0000256" key="4">
    <source>
        <dbReference type="ARBA" id="ARBA00022723"/>
    </source>
</evidence>
<evidence type="ECO:0000256" key="5">
    <source>
        <dbReference type="ARBA" id="ARBA00023002"/>
    </source>
</evidence>
<reference evidence="10 11" key="1">
    <citation type="submission" date="2019-10" db="EMBL/GenBank/DDBJ databases">
        <title>Whole genome shotgun sequence of Acrocarpospora pleiomorpha NBRC 16267.</title>
        <authorList>
            <person name="Ichikawa N."/>
            <person name="Kimura A."/>
            <person name="Kitahashi Y."/>
            <person name="Komaki H."/>
            <person name="Oguchi A."/>
        </authorList>
    </citation>
    <scope>NUCLEOTIDE SEQUENCE [LARGE SCALE GENOMIC DNA]</scope>
    <source>
        <strain evidence="10 11">NBRC 16267</strain>
    </source>
</reference>
<evidence type="ECO:0000256" key="6">
    <source>
        <dbReference type="ARBA" id="ARBA00023004"/>
    </source>
</evidence>
<dbReference type="InterPro" id="IPR017938">
    <property type="entry name" value="Riboflavin_synthase-like_b-brl"/>
</dbReference>
<dbReference type="CDD" id="cd00207">
    <property type="entry name" value="fer2"/>
    <property type="match status" value="1"/>
</dbReference>
<dbReference type="SUPFAM" id="SSF54292">
    <property type="entry name" value="2Fe-2S ferredoxin-like"/>
    <property type="match status" value="1"/>
</dbReference>
<dbReference type="InterPro" id="IPR050415">
    <property type="entry name" value="MRET"/>
</dbReference>
<comment type="caution">
    <text evidence="10">The sequence shown here is derived from an EMBL/GenBank/DDBJ whole genome shotgun (WGS) entry which is preliminary data.</text>
</comment>
<dbReference type="InterPro" id="IPR006058">
    <property type="entry name" value="2Fe2S_fd_BS"/>
</dbReference>
<evidence type="ECO:0000313" key="10">
    <source>
        <dbReference type="EMBL" id="GES19141.1"/>
    </source>
</evidence>
<dbReference type="SUPFAM" id="SSF63380">
    <property type="entry name" value="Riboflavin synthase domain-like"/>
    <property type="match status" value="1"/>
</dbReference>
<proteinExistence type="predicted"/>
<gene>
    <name evidence="10" type="ORF">Aple_020370</name>
</gene>
<dbReference type="InterPro" id="IPR017927">
    <property type="entry name" value="FAD-bd_FR_type"/>
</dbReference>
<keyword evidence="4" id="KW-0479">Metal-binding</keyword>
<keyword evidence="11" id="KW-1185">Reference proteome</keyword>
<keyword evidence="2" id="KW-0285">Flavoprotein</keyword>
<comment type="cofactor">
    <cofactor evidence="1">
        <name>FAD</name>
        <dbReference type="ChEBI" id="CHEBI:57692"/>
    </cofactor>
</comment>
<keyword evidence="3" id="KW-0001">2Fe-2S</keyword>
<evidence type="ECO:0000256" key="3">
    <source>
        <dbReference type="ARBA" id="ARBA00022714"/>
    </source>
</evidence>
<dbReference type="Gene3D" id="3.10.20.30">
    <property type="match status" value="1"/>
</dbReference>
<dbReference type="PROSITE" id="PS00197">
    <property type="entry name" value="2FE2S_FER_1"/>
    <property type="match status" value="1"/>
</dbReference>
<dbReference type="GO" id="GO:0051537">
    <property type="term" value="F:2 iron, 2 sulfur cluster binding"/>
    <property type="evidence" value="ECO:0007669"/>
    <property type="project" value="UniProtKB-KW"/>
</dbReference>
<dbReference type="OrthoDB" id="502624at2"/>
<dbReference type="GO" id="GO:0046872">
    <property type="term" value="F:metal ion binding"/>
    <property type="evidence" value="ECO:0007669"/>
    <property type="project" value="UniProtKB-KW"/>
</dbReference>
<keyword evidence="7" id="KW-0411">Iron-sulfur</keyword>
<dbReference type="Gene3D" id="2.40.30.10">
    <property type="entry name" value="Translation factors"/>
    <property type="match status" value="1"/>
</dbReference>
<accession>A0A5M3XHK2</accession>
<evidence type="ECO:0000259" key="9">
    <source>
        <dbReference type="PROSITE" id="PS51384"/>
    </source>
</evidence>
<dbReference type="AlphaFoldDB" id="A0A5M3XHK2"/>
<dbReference type="PANTHER" id="PTHR47354">
    <property type="entry name" value="NADH OXIDOREDUCTASE HCR"/>
    <property type="match status" value="1"/>
</dbReference>
<dbReference type="Proteomes" id="UP000377595">
    <property type="component" value="Unassembled WGS sequence"/>
</dbReference>
<evidence type="ECO:0000256" key="2">
    <source>
        <dbReference type="ARBA" id="ARBA00022630"/>
    </source>
</evidence>
<dbReference type="PROSITE" id="PS51085">
    <property type="entry name" value="2FE2S_FER_2"/>
    <property type="match status" value="1"/>
</dbReference>
<dbReference type="Pfam" id="PF00175">
    <property type="entry name" value="NAD_binding_1"/>
    <property type="match status" value="1"/>
</dbReference>
<dbReference type="Pfam" id="PF00111">
    <property type="entry name" value="Fer2"/>
    <property type="match status" value="1"/>
</dbReference>
<dbReference type="PRINTS" id="PR00409">
    <property type="entry name" value="PHDIOXRDTASE"/>
</dbReference>